<evidence type="ECO:0000256" key="1">
    <source>
        <dbReference type="ARBA" id="ARBA00004245"/>
    </source>
</evidence>
<dbReference type="VEuPathDB" id="GiardiaDB:QR46_3705"/>
<protein>
    <submittedName>
        <fullName evidence="9">Alpha-8 giardin</fullName>
    </submittedName>
</protein>
<evidence type="ECO:0000256" key="4">
    <source>
        <dbReference type="ARBA" id="ARBA00022701"/>
    </source>
</evidence>
<dbReference type="PANTHER" id="PTHR10502:SF102">
    <property type="entry name" value="ANNEXIN B11"/>
    <property type="match status" value="1"/>
</dbReference>
<dbReference type="PROSITE" id="PS51897">
    <property type="entry name" value="ANNEXIN_2"/>
    <property type="match status" value="4"/>
</dbReference>
<dbReference type="Gene3D" id="1.10.220.10">
    <property type="entry name" value="Annexin"/>
    <property type="match status" value="4"/>
</dbReference>
<evidence type="ECO:0000256" key="3">
    <source>
        <dbReference type="ARBA" id="ARBA00022490"/>
    </source>
</evidence>
<comment type="caution">
    <text evidence="9">The sequence shown here is derived from an EMBL/GenBank/DDBJ whole genome shotgun (WGS) entry which is preliminary data.</text>
</comment>
<dbReference type="PRINTS" id="PR01712">
    <property type="entry name" value="ALPHAGIARDIN"/>
</dbReference>
<evidence type="ECO:0000256" key="6">
    <source>
        <dbReference type="ARBA" id="ARBA00023212"/>
    </source>
</evidence>
<comment type="function">
    <text evidence="8">Giardins are involved in parasite attachment to the intestinal mucosa and in the cytoskeletal disassembly and reassembly that marks the transition from infectious trophozoite to transmissible cyst. They may interact with other cytoskeletal proteins such as microtubules in the microribbons or crossbridges, to maintain the integrity of the ventral disk.</text>
</comment>
<name>A0A132NQI5_GIAIN</name>
<proteinExistence type="inferred from homology"/>
<dbReference type="GO" id="GO:0001786">
    <property type="term" value="F:phosphatidylserine binding"/>
    <property type="evidence" value="ECO:0007669"/>
    <property type="project" value="TreeGrafter"/>
</dbReference>
<dbReference type="GO" id="GO:0005886">
    <property type="term" value="C:plasma membrane"/>
    <property type="evidence" value="ECO:0007669"/>
    <property type="project" value="TreeGrafter"/>
</dbReference>
<dbReference type="Pfam" id="PF22293">
    <property type="entry name" value="ANXE1_4th"/>
    <property type="match status" value="1"/>
</dbReference>
<dbReference type="PANTHER" id="PTHR10502">
    <property type="entry name" value="ANNEXIN"/>
    <property type="match status" value="1"/>
</dbReference>
<dbReference type="InterPro" id="IPR018502">
    <property type="entry name" value="Annexin_repeat"/>
</dbReference>
<keyword evidence="7" id="KW-0041">Annexin</keyword>
<dbReference type="GO" id="GO:0005874">
    <property type="term" value="C:microtubule"/>
    <property type="evidence" value="ECO:0007669"/>
    <property type="project" value="UniProtKB-KW"/>
</dbReference>
<dbReference type="GO" id="GO:0007010">
    <property type="term" value="P:cytoskeleton organization"/>
    <property type="evidence" value="ECO:0007669"/>
    <property type="project" value="InterPro"/>
</dbReference>
<reference evidence="9 10" key="1">
    <citation type="journal article" date="2015" name="Mol. Biochem. Parasitol.">
        <title>Identification of polymorphic genes for use in assemblage B genotyping assays through comparative genomics of multiple assemblage B Giardia duodenalis isolates.</title>
        <authorList>
            <person name="Wielinga C."/>
            <person name="Thompson R.C."/>
            <person name="Monis P."/>
            <person name="Ryan U."/>
        </authorList>
    </citation>
    <scope>NUCLEOTIDE SEQUENCE [LARGE SCALE GENOMIC DNA]</scope>
    <source>
        <strain evidence="9 10">BAH15c1</strain>
    </source>
</reference>
<evidence type="ECO:0000313" key="9">
    <source>
        <dbReference type="EMBL" id="KWX12334.1"/>
    </source>
</evidence>
<dbReference type="GO" id="GO:0005544">
    <property type="term" value="F:calcium-dependent phospholipid binding"/>
    <property type="evidence" value="ECO:0007669"/>
    <property type="project" value="InterPro"/>
</dbReference>
<dbReference type="Proteomes" id="UP000070089">
    <property type="component" value="Unassembled WGS sequence"/>
</dbReference>
<gene>
    <name evidence="9" type="ORF">QR46_3705</name>
</gene>
<evidence type="ECO:0000256" key="7">
    <source>
        <dbReference type="ARBA" id="ARBA00023216"/>
    </source>
</evidence>
<dbReference type="AlphaFoldDB" id="A0A132NQI5"/>
<organism evidence="9 10">
    <name type="scientific">Giardia duodenalis assemblage B</name>
    <dbReference type="NCBI Taxonomy" id="1394984"/>
    <lineage>
        <taxon>Eukaryota</taxon>
        <taxon>Metamonada</taxon>
        <taxon>Diplomonadida</taxon>
        <taxon>Hexamitidae</taxon>
        <taxon>Giardiinae</taxon>
        <taxon>Giardia</taxon>
    </lineage>
</organism>
<dbReference type="InterPro" id="IPR008088">
    <property type="entry name" value="Alpha_giardin"/>
</dbReference>
<keyword evidence="6" id="KW-0206">Cytoskeleton</keyword>
<dbReference type="GO" id="GO:0005737">
    <property type="term" value="C:cytoplasm"/>
    <property type="evidence" value="ECO:0007669"/>
    <property type="project" value="TreeGrafter"/>
</dbReference>
<evidence type="ECO:0000256" key="2">
    <source>
        <dbReference type="ARBA" id="ARBA00007831"/>
    </source>
</evidence>
<dbReference type="GO" id="GO:0005509">
    <property type="term" value="F:calcium ion binding"/>
    <property type="evidence" value="ECO:0007669"/>
    <property type="project" value="InterPro"/>
</dbReference>
<dbReference type="OrthoDB" id="37886at2759"/>
<sequence>MEDPRKAYTVAQDLYDAIKRRDTVAISEITGRYVSGYREKIALAFVEQYNALPSDLFKRWGTGYFESLMIRCWTNRHESRAKMLKEAIRGALDRDALVDLVILCSTDDWNSTLTHYQKHFKIALKADLRLNMPTDRPWKALIDRWVEHDRHYRNNTKTDAHMLFQALEGGDGATIVNLLATTKPQEWEKIVITYEENANVSLETAICMAFPGFEQTAFCAAHYWLCEPSKAAAFLIHRACEGRRGDFRRVCRITSLVLDQCLKCKYVYSVYGHLAADLRKAFSDNTAIPLISLWRAYDIDKILAEKREDSPQL</sequence>
<accession>A0A132NQI5</accession>
<dbReference type="SUPFAM" id="SSF47874">
    <property type="entry name" value="Annexin"/>
    <property type="match status" value="1"/>
</dbReference>
<dbReference type="EMBL" id="JXTI01000123">
    <property type="protein sequence ID" value="KWX12334.1"/>
    <property type="molecule type" value="Genomic_DNA"/>
</dbReference>
<keyword evidence="4" id="KW-0493">Microtubule</keyword>
<keyword evidence="3" id="KW-0963">Cytoplasm</keyword>
<keyword evidence="5" id="KW-0677">Repeat</keyword>
<evidence type="ECO:0000256" key="8">
    <source>
        <dbReference type="ARBA" id="ARBA00025697"/>
    </source>
</evidence>
<comment type="similarity">
    <text evidence="2">Belongs to the annexin family.</text>
</comment>
<comment type="subcellular location">
    <subcellularLocation>
        <location evidence="1">Cytoplasm</location>
        <location evidence="1">Cytoskeleton</location>
    </subcellularLocation>
</comment>
<evidence type="ECO:0000256" key="5">
    <source>
        <dbReference type="ARBA" id="ARBA00022737"/>
    </source>
</evidence>
<dbReference type="InterPro" id="IPR037104">
    <property type="entry name" value="Annexin_sf"/>
</dbReference>
<evidence type="ECO:0000313" key="10">
    <source>
        <dbReference type="Proteomes" id="UP000070089"/>
    </source>
</evidence>